<feature type="compositionally biased region" description="Basic and acidic residues" evidence="1">
    <location>
        <begin position="87"/>
        <end position="117"/>
    </location>
</feature>
<feature type="compositionally biased region" description="Polar residues" evidence="1">
    <location>
        <begin position="16"/>
        <end position="30"/>
    </location>
</feature>
<dbReference type="Proteomes" id="UP000051497">
    <property type="component" value="Unassembled WGS sequence"/>
</dbReference>
<dbReference type="EMBL" id="LKAJ02000001">
    <property type="protein sequence ID" value="MCS5711509.1"/>
    <property type="molecule type" value="Genomic_DNA"/>
</dbReference>
<proteinExistence type="predicted"/>
<comment type="caution">
    <text evidence="2">The sequence shown here is derived from an EMBL/GenBank/DDBJ whole genome shotgun (WGS) entry which is preliminary data.</text>
</comment>
<dbReference type="AlphaFoldDB" id="A0A0Q9YLE3"/>
<accession>A0A0Q9YLE3</accession>
<organism evidence="2">
    <name type="scientific">Candidatus Berkiella aquae</name>
    <dbReference type="NCBI Taxonomy" id="295108"/>
    <lineage>
        <taxon>Bacteria</taxon>
        <taxon>Pseudomonadati</taxon>
        <taxon>Pseudomonadota</taxon>
        <taxon>Gammaproteobacteria</taxon>
        <taxon>Candidatus Berkiellales</taxon>
        <taxon>Candidatus Berkiellaceae</taxon>
        <taxon>Candidatus Berkiella</taxon>
    </lineage>
</organism>
<evidence type="ECO:0000313" key="4">
    <source>
        <dbReference type="Proteomes" id="UP000051497"/>
    </source>
</evidence>
<evidence type="ECO:0000256" key="1">
    <source>
        <dbReference type="SAM" id="MobiDB-lite"/>
    </source>
</evidence>
<dbReference type="STRING" id="295108.HT99x_01332"/>
<feature type="region of interest" description="Disordered" evidence="1">
    <location>
        <begin position="16"/>
        <end position="117"/>
    </location>
</feature>
<evidence type="ECO:0000313" key="3">
    <source>
        <dbReference type="EMBL" id="MCS5711509.1"/>
    </source>
</evidence>
<evidence type="ECO:0000313" key="2">
    <source>
        <dbReference type="EMBL" id="KRG21579.1"/>
    </source>
</evidence>
<protein>
    <submittedName>
        <fullName evidence="2">Uncharacterized protein</fullName>
    </submittedName>
</protein>
<dbReference type="RefSeq" id="WP_075065960.1">
    <property type="nucleotide sequence ID" value="NZ_LKAJ02000001.1"/>
</dbReference>
<gene>
    <name evidence="3" type="ORF">HT99x_008680</name>
    <name evidence="2" type="ORF">HT99x_01332</name>
</gene>
<keyword evidence="4" id="KW-1185">Reference proteome</keyword>
<dbReference type="EMBL" id="LKAJ01000004">
    <property type="protein sequence ID" value="KRG21579.1"/>
    <property type="molecule type" value="Genomic_DNA"/>
</dbReference>
<reference evidence="3" key="2">
    <citation type="journal article" date="2016" name="Genome Announc.">
        <title>Draft Genome Sequences of Two Novel Amoeba-Resistant Intranuclear Bacteria, 'Candidatus Berkiella cookevillensis' and 'Candidatus Berkiella aquae'.</title>
        <authorList>
            <person name="Mehari Y.T."/>
            <person name="Arivett B.A."/>
            <person name="Farone A.L."/>
            <person name="Gunderson J.H."/>
            <person name="Farone M.B."/>
        </authorList>
    </citation>
    <scope>NUCLEOTIDE SEQUENCE</scope>
    <source>
        <strain evidence="3">HT99</strain>
    </source>
</reference>
<feature type="compositionally biased region" description="Acidic residues" evidence="1">
    <location>
        <begin position="36"/>
        <end position="76"/>
    </location>
</feature>
<reference evidence="2" key="1">
    <citation type="submission" date="2015-09" db="EMBL/GenBank/DDBJ databases">
        <title>Draft Genome Sequences of Two Novel Amoeba-resistant Intranuclear Bacteria, Candidatus Berkiella cookevillensis and Candidatus Berkiella aquae.</title>
        <authorList>
            <person name="Mehari Y.T."/>
            <person name="Arivett B.A."/>
            <person name="Farone A.L."/>
            <person name="Gunderson J.H."/>
            <person name="Farone M.B."/>
        </authorList>
    </citation>
    <scope>NUCLEOTIDE SEQUENCE [LARGE SCALE GENOMIC DNA]</scope>
    <source>
        <strain evidence="2">HT99</strain>
    </source>
</reference>
<name>A0A0Q9YLE3_9GAMM</name>
<sequence length="117" mass="13314">MLNSFWDFVVGLSSRSVANSGTPTITNDQPTLVLESDSDDDSEYVASDESDLESSLESDEDNDLESESEEDNDQQFDLDAYVAWRTAQEEEKGTKRLASERRDIDNELENAKRLRKR</sequence>
<reference evidence="3" key="3">
    <citation type="submission" date="2021-06" db="EMBL/GenBank/DDBJ databases">
        <title>Genomic Description and Analysis of Intracellular Bacteria, Candidatus Berkiella cookevillensis and Candidatus Berkiella aquae.</title>
        <authorList>
            <person name="Kidane D.T."/>
            <person name="Mehari Y.T."/>
            <person name="Rice F.C."/>
            <person name="Arivett B.A."/>
            <person name="Farone A.L."/>
            <person name="Berk S.G."/>
            <person name="Farone M.B."/>
        </authorList>
    </citation>
    <scope>NUCLEOTIDE SEQUENCE</scope>
    <source>
        <strain evidence="3">HT99</strain>
    </source>
</reference>